<feature type="region of interest" description="Disordered" evidence="1">
    <location>
        <begin position="1"/>
        <end position="21"/>
    </location>
</feature>
<dbReference type="GeneID" id="37220464"/>
<name>A0A395H4I0_9EURO</name>
<dbReference type="OrthoDB" id="4503779at2759"/>
<dbReference type="RefSeq" id="XP_025576877.1">
    <property type="nucleotide sequence ID" value="XM_025715599.1"/>
</dbReference>
<dbReference type="VEuPathDB" id="FungiDB:BO80DRAFT_351800"/>
<dbReference type="Proteomes" id="UP000249402">
    <property type="component" value="Unassembled WGS sequence"/>
</dbReference>
<accession>A0A395H4I0</accession>
<dbReference type="EMBL" id="KZ824430">
    <property type="protein sequence ID" value="RAL02550.1"/>
    <property type="molecule type" value="Genomic_DNA"/>
</dbReference>
<keyword evidence="3" id="KW-1185">Reference proteome</keyword>
<evidence type="ECO:0000256" key="1">
    <source>
        <dbReference type="SAM" id="MobiDB-lite"/>
    </source>
</evidence>
<dbReference type="AlphaFoldDB" id="A0A395H4I0"/>
<evidence type="ECO:0000313" key="2">
    <source>
        <dbReference type="EMBL" id="RAL02550.1"/>
    </source>
</evidence>
<reference evidence="2 3" key="1">
    <citation type="submission" date="2018-02" db="EMBL/GenBank/DDBJ databases">
        <title>The genomes of Aspergillus section Nigri reveals drivers in fungal speciation.</title>
        <authorList>
            <consortium name="DOE Joint Genome Institute"/>
            <person name="Vesth T.C."/>
            <person name="Nybo J."/>
            <person name="Theobald S."/>
            <person name="Brandl J."/>
            <person name="Frisvad J.C."/>
            <person name="Nielsen K.F."/>
            <person name="Lyhne E.K."/>
            <person name="Kogle M.E."/>
            <person name="Kuo A."/>
            <person name="Riley R."/>
            <person name="Clum A."/>
            <person name="Nolan M."/>
            <person name="Lipzen A."/>
            <person name="Salamov A."/>
            <person name="Henrissat B."/>
            <person name="Wiebenga A."/>
            <person name="De vries R.P."/>
            <person name="Grigoriev I.V."/>
            <person name="Mortensen U.H."/>
            <person name="Andersen M.R."/>
            <person name="Baker S.E."/>
        </authorList>
    </citation>
    <scope>NUCLEOTIDE SEQUENCE [LARGE SCALE GENOMIC DNA]</scope>
    <source>
        <strain evidence="2 3">CBS 121593</strain>
    </source>
</reference>
<proteinExistence type="predicted"/>
<sequence>MQPSVQTNLETSKQPSVEATQTSAINPSAIHPSTIHPMQPIQTPQPAIRRTYPSWLFFQRISRWSTEQLDALNISQHDMITPRVLIGEEYIPTRRDRDAVYTNLLRAFTEPSEFDIVGYDPASTMMRNNQLRHTFQLLGMIFDIIFKNEPLPCTVDMLISQLGMPFALFRDNFIVDREDIPFHLLKFNMRGTLHCNGGIYHHTDRKRRFPLVVFAHTTKTHHRLPHPTNHELASTLLPMTTEYDHGLTRPKYTGFSISAHGTEYRITRADASHTYFEDLRHGRLTREKLIVLRTVKYNLLWREDREEFFEAFYAMCGFLGGYWGGKKSLV</sequence>
<organism evidence="2 3">
    <name type="scientific">Aspergillus ibericus CBS 121593</name>
    <dbReference type="NCBI Taxonomy" id="1448316"/>
    <lineage>
        <taxon>Eukaryota</taxon>
        <taxon>Fungi</taxon>
        <taxon>Dikarya</taxon>
        <taxon>Ascomycota</taxon>
        <taxon>Pezizomycotina</taxon>
        <taxon>Eurotiomycetes</taxon>
        <taxon>Eurotiomycetidae</taxon>
        <taxon>Eurotiales</taxon>
        <taxon>Aspergillaceae</taxon>
        <taxon>Aspergillus</taxon>
        <taxon>Aspergillus subgen. Circumdati</taxon>
    </lineage>
</organism>
<gene>
    <name evidence="2" type="ORF">BO80DRAFT_351800</name>
</gene>
<protein>
    <submittedName>
        <fullName evidence="2">Uncharacterized protein</fullName>
    </submittedName>
</protein>
<evidence type="ECO:0000313" key="3">
    <source>
        <dbReference type="Proteomes" id="UP000249402"/>
    </source>
</evidence>